<dbReference type="Pfam" id="PF13812">
    <property type="entry name" value="PPR_3"/>
    <property type="match status" value="1"/>
</dbReference>
<reference evidence="4" key="1">
    <citation type="submission" date="2016-06" db="EMBL/GenBank/DDBJ databases">
        <title>Parallel loss of symbiosis genes in relatives of nitrogen-fixing non-legume Parasponia.</title>
        <authorList>
            <person name="Van Velzen R."/>
            <person name="Holmer R."/>
            <person name="Bu F."/>
            <person name="Rutten L."/>
            <person name="Van Zeijl A."/>
            <person name="Liu W."/>
            <person name="Santuari L."/>
            <person name="Cao Q."/>
            <person name="Sharma T."/>
            <person name="Shen D."/>
            <person name="Roswanjaya Y."/>
            <person name="Wardhani T."/>
            <person name="Kalhor M.S."/>
            <person name="Jansen J."/>
            <person name="Van den Hoogen J."/>
            <person name="Gungor B."/>
            <person name="Hartog M."/>
            <person name="Hontelez J."/>
            <person name="Verver J."/>
            <person name="Yang W.-C."/>
            <person name="Schijlen E."/>
            <person name="Repin R."/>
            <person name="Schilthuizen M."/>
            <person name="Schranz E."/>
            <person name="Heidstra R."/>
            <person name="Miyata K."/>
            <person name="Fedorova E."/>
            <person name="Kohlen W."/>
            <person name="Bisseling T."/>
            <person name="Smit S."/>
            <person name="Geurts R."/>
        </authorList>
    </citation>
    <scope>NUCLEOTIDE SEQUENCE [LARGE SCALE GENOMIC DNA]</scope>
    <source>
        <strain evidence="4">cv. RG33-2</strain>
    </source>
</reference>
<dbReference type="InterPro" id="IPR011990">
    <property type="entry name" value="TPR-like_helical_dom_sf"/>
</dbReference>
<feature type="repeat" description="PPR" evidence="2">
    <location>
        <begin position="233"/>
        <end position="267"/>
    </location>
</feature>
<dbReference type="Proteomes" id="UP000237000">
    <property type="component" value="Unassembled WGS sequence"/>
</dbReference>
<evidence type="ECO:0000256" key="1">
    <source>
        <dbReference type="ARBA" id="ARBA00022737"/>
    </source>
</evidence>
<name>A0A2P5FUY8_TREOI</name>
<dbReference type="NCBIfam" id="TIGR00756">
    <property type="entry name" value="PPR"/>
    <property type="match status" value="4"/>
</dbReference>
<comment type="caution">
    <text evidence="3">The sequence shown here is derived from an EMBL/GenBank/DDBJ whole genome shotgun (WGS) entry which is preliminary data.</text>
</comment>
<protein>
    <submittedName>
        <fullName evidence="3">Tetratricopeptide-like helical domain containing protein</fullName>
    </submittedName>
</protein>
<evidence type="ECO:0000313" key="4">
    <source>
        <dbReference type="Proteomes" id="UP000237000"/>
    </source>
</evidence>
<feature type="repeat" description="PPR" evidence="2">
    <location>
        <begin position="437"/>
        <end position="471"/>
    </location>
</feature>
<dbReference type="GO" id="GO:0009451">
    <property type="term" value="P:RNA modification"/>
    <property type="evidence" value="ECO:0007669"/>
    <property type="project" value="InterPro"/>
</dbReference>
<dbReference type="InterPro" id="IPR046960">
    <property type="entry name" value="PPR_At4g14850-like_plant"/>
</dbReference>
<dbReference type="FunFam" id="1.25.40.10:FF:000227">
    <property type="entry name" value="Pentatricopeptide repeat-containing protein At3g13880"/>
    <property type="match status" value="1"/>
</dbReference>
<feature type="repeat" description="PPR" evidence="2">
    <location>
        <begin position="66"/>
        <end position="100"/>
    </location>
</feature>
<dbReference type="FunFam" id="1.25.40.10:FF:000073">
    <property type="entry name" value="Pentatricopeptide repeat-containing protein chloroplastic"/>
    <property type="match status" value="1"/>
</dbReference>
<dbReference type="FunFam" id="1.25.40.10:FF:000344">
    <property type="entry name" value="Pentatricopeptide repeat-containing protein"/>
    <property type="match status" value="1"/>
</dbReference>
<keyword evidence="4" id="KW-1185">Reference proteome</keyword>
<dbReference type="InterPro" id="IPR002885">
    <property type="entry name" value="PPR_rpt"/>
</dbReference>
<dbReference type="InParanoid" id="A0A2P5FUY8"/>
<gene>
    <name evidence="3" type="ORF">TorRG33x02_023830</name>
</gene>
<keyword evidence="1" id="KW-0677">Repeat</keyword>
<evidence type="ECO:0000256" key="2">
    <source>
        <dbReference type="PROSITE-ProRule" id="PRU00708"/>
    </source>
</evidence>
<dbReference type="OrthoDB" id="185373at2759"/>
<dbReference type="GO" id="GO:0003723">
    <property type="term" value="F:RNA binding"/>
    <property type="evidence" value="ECO:0007669"/>
    <property type="project" value="InterPro"/>
</dbReference>
<evidence type="ECO:0000313" key="3">
    <source>
        <dbReference type="EMBL" id="POO01606.1"/>
    </source>
</evidence>
<proteinExistence type="predicted"/>
<dbReference type="EMBL" id="JXTC01000007">
    <property type="protein sequence ID" value="POO01606.1"/>
    <property type="molecule type" value="Genomic_DNA"/>
</dbReference>
<feature type="repeat" description="PPR" evidence="2">
    <location>
        <begin position="538"/>
        <end position="572"/>
    </location>
</feature>
<dbReference type="Pfam" id="PF13041">
    <property type="entry name" value="PPR_2"/>
    <property type="match status" value="3"/>
</dbReference>
<dbReference type="Pfam" id="PF20431">
    <property type="entry name" value="E_motif"/>
    <property type="match status" value="1"/>
</dbReference>
<feature type="repeat" description="PPR" evidence="2">
    <location>
        <begin position="335"/>
        <end position="369"/>
    </location>
</feature>
<dbReference type="STRING" id="63057.A0A2P5FUY8"/>
<dbReference type="FunFam" id="1.25.40.10:FF:000366">
    <property type="entry name" value="Pentatricopeptide (PPR) repeat-containing protein"/>
    <property type="match status" value="1"/>
</dbReference>
<sequence>MINKLKPHVTLSFERSKPSFHPWNIPNLRTEQSSNDYIRNLCIQKRYKEALEAFDFIEKSTEFRINPSTYAHLVSACSALRSLEHGKKVHKHIMTSKCQPDIVLQNRILSMYGKCGSVKDAMKVFDVMPQRNVVSWTSVISGCSQNGQDSDAVEFYYRMRQAGHMPDQFTFGSVLKACSGINDAWLGRQLHAHIVKSECGDQLIAQNALIAMYTKFGLITDASLVFSLIATKDLISWGSMIAGFSQLGYELDALLCFKEMLSQGAYQPNEFIFGSAFSACSSLLEPEYGRQIHGMCLKFGLGSDIFAGCSLSDMYAKCGFLESAKVVFNHIDRPDLVSWNAIISGFANNEDANEAILLFNKMRCIGFNPNDVTILSLLSGCSSSWTIWQGRQVHSYTIKMGFDSRVPVCNSLLSMYAKCSALSDAFKVFEDISNSADSVSWNAMLTACTQHNQAGDVLRLFGLMLLSQIRPDHIALSNIIAACAVIASLEVGNQVHCFSMKSGLVLNLSVTNGLIDMYTKCGSLGTAQKLFNLMENPDVVSWSSLIVGYAQFGYGNEALELFRMMRSSGVKPNEVTLLGVLTACSHVGLVEEGLKIFRTIEMEHGIAPTREHCSCMVDLLARAGRLCEAEEFIKETAFDPDIVVWKTLLAACKTHGNTDIGKRAAENIIKIDPSNSAAHVLLCSIHASSGRWKEVARLRSLMKERGVKKVPGQSWIEVKGRIHAFLADDTLHPERDKVYERLEELWLQMLDEGCDPLEPWALNNKRSFTGSQKSGLTPWYENAYMSP</sequence>
<dbReference type="PANTHER" id="PTHR47926">
    <property type="entry name" value="PENTATRICOPEPTIDE REPEAT-CONTAINING PROTEIN"/>
    <property type="match status" value="1"/>
</dbReference>
<dbReference type="FunCoup" id="A0A2P5FUY8">
    <property type="interactions" value="201"/>
</dbReference>
<dbReference type="InterPro" id="IPR046848">
    <property type="entry name" value="E_motif"/>
</dbReference>
<organism evidence="3 4">
    <name type="scientific">Trema orientale</name>
    <name type="common">Charcoal tree</name>
    <name type="synonym">Celtis orientalis</name>
    <dbReference type="NCBI Taxonomy" id="63057"/>
    <lineage>
        <taxon>Eukaryota</taxon>
        <taxon>Viridiplantae</taxon>
        <taxon>Streptophyta</taxon>
        <taxon>Embryophyta</taxon>
        <taxon>Tracheophyta</taxon>
        <taxon>Spermatophyta</taxon>
        <taxon>Magnoliopsida</taxon>
        <taxon>eudicotyledons</taxon>
        <taxon>Gunneridae</taxon>
        <taxon>Pentapetalae</taxon>
        <taxon>rosids</taxon>
        <taxon>fabids</taxon>
        <taxon>Rosales</taxon>
        <taxon>Cannabaceae</taxon>
        <taxon>Trema</taxon>
    </lineage>
</organism>
<dbReference type="AlphaFoldDB" id="A0A2P5FUY8"/>
<dbReference type="Gene3D" id="1.25.40.10">
    <property type="entry name" value="Tetratricopeptide repeat domain"/>
    <property type="match status" value="6"/>
</dbReference>
<accession>A0A2P5FUY8</accession>
<dbReference type="PROSITE" id="PS51375">
    <property type="entry name" value="PPR"/>
    <property type="match status" value="6"/>
</dbReference>
<dbReference type="FunFam" id="1.25.40.10:FF:000694">
    <property type="entry name" value="Pentatricopeptide repeat-containing protein At3g50420"/>
    <property type="match status" value="1"/>
</dbReference>
<dbReference type="FunFam" id="1.25.40.10:FF:000031">
    <property type="entry name" value="Pentatricopeptide repeat-containing protein mitochondrial"/>
    <property type="match status" value="1"/>
</dbReference>
<feature type="repeat" description="PPR" evidence="2">
    <location>
        <begin position="132"/>
        <end position="166"/>
    </location>
</feature>
<dbReference type="Pfam" id="PF01535">
    <property type="entry name" value="PPR"/>
    <property type="match status" value="4"/>
</dbReference>